<reference evidence="5" key="1">
    <citation type="journal article" date="2014" name="Front. Microbiol.">
        <title>High frequency of phylogenetically diverse reductive dehalogenase-homologous genes in deep subseafloor sedimentary metagenomes.</title>
        <authorList>
            <person name="Kawai M."/>
            <person name="Futagami T."/>
            <person name="Toyoda A."/>
            <person name="Takaki Y."/>
            <person name="Nishi S."/>
            <person name="Hori S."/>
            <person name="Arai W."/>
            <person name="Tsubouchi T."/>
            <person name="Morono Y."/>
            <person name="Uchiyama I."/>
            <person name="Ito T."/>
            <person name="Fujiyama A."/>
            <person name="Inagaki F."/>
            <person name="Takami H."/>
        </authorList>
    </citation>
    <scope>NUCLEOTIDE SEQUENCE</scope>
    <source>
        <strain evidence="5">Expedition CK06-06</strain>
    </source>
</reference>
<dbReference type="AlphaFoldDB" id="X1HUE7"/>
<keyword evidence="2" id="KW-0560">Oxidoreductase</keyword>
<keyword evidence="3" id="KW-0520">NAD</keyword>
<dbReference type="GO" id="GO:0016616">
    <property type="term" value="F:oxidoreductase activity, acting on the CH-OH group of donors, NAD or NADP as acceptor"/>
    <property type="evidence" value="ECO:0007669"/>
    <property type="project" value="InterPro"/>
</dbReference>
<dbReference type="PROSITE" id="PS00065">
    <property type="entry name" value="D_2_HYDROXYACID_DH_1"/>
    <property type="match status" value="1"/>
</dbReference>
<accession>X1HUE7</accession>
<protein>
    <recommendedName>
        <fullName evidence="4">D-isomer specific 2-hydroxyacid dehydrogenase NAD-binding domain-containing protein</fullName>
    </recommendedName>
</protein>
<dbReference type="GO" id="GO:0051287">
    <property type="term" value="F:NAD binding"/>
    <property type="evidence" value="ECO:0007669"/>
    <property type="project" value="InterPro"/>
</dbReference>
<dbReference type="FunFam" id="3.40.50.720:FF:000203">
    <property type="entry name" value="D-3-phosphoglycerate dehydrogenase (SerA)"/>
    <property type="match status" value="1"/>
</dbReference>
<dbReference type="SUPFAM" id="SSF51735">
    <property type="entry name" value="NAD(P)-binding Rossmann-fold domains"/>
    <property type="match status" value="1"/>
</dbReference>
<organism evidence="5">
    <name type="scientific">marine sediment metagenome</name>
    <dbReference type="NCBI Taxonomy" id="412755"/>
    <lineage>
        <taxon>unclassified sequences</taxon>
        <taxon>metagenomes</taxon>
        <taxon>ecological metagenomes</taxon>
    </lineage>
</organism>
<feature type="non-terminal residue" evidence="5">
    <location>
        <position position="1"/>
    </location>
</feature>
<dbReference type="Gene3D" id="3.40.50.720">
    <property type="entry name" value="NAD(P)-binding Rossmann-like Domain"/>
    <property type="match status" value="2"/>
</dbReference>
<evidence type="ECO:0000256" key="1">
    <source>
        <dbReference type="ARBA" id="ARBA00005854"/>
    </source>
</evidence>
<comment type="caution">
    <text evidence="5">The sequence shown here is derived from an EMBL/GenBank/DDBJ whole genome shotgun (WGS) entry which is preliminary data.</text>
</comment>
<gene>
    <name evidence="5" type="ORF">S03H2_29042</name>
</gene>
<evidence type="ECO:0000313" key="5">
    <source>
        <dbReference type="EMBL" id="GAH60685.1"/>
    </source>
</evidence>
<evidence type="ECO:0000259" key="4">
    <source>
        <dbReference type="Pfam" id="PF02826"/>
    </source>
</evidence>
<dbReference type="CDD" id="cd05299">
    <property type="entry name" value="CtBP_dh"/>
    <property type="match status" value="1"/>
</dbReference>
<dbReference type="InterPro" id="IPR029752">
    <property type="entry name" value="D-isomer_DH_CS1"/>
</dbReference>
<comment type="similarity">
    <text evidence="1">Belongs to the D-isomer specific 2-hydroxyacid dehydrogenase family.</text>
</comment>
<name>X1HUE7_9ZZZZ</name>
<dbReference type="InterPro" id="IPR050418">
    <property type="entry name" value="D-iso_2-hydroxyacid_DH_PdxB"/>
</dbReference>
<feature type="domain" description="D-isomer specific 2-hydroxyacid dehydrogenase NAD-binding" evidence="4">
    <location>
        <begin position="12"/>
        <end position="195"/>
    </location>
</feature>
<dbReference type="InterPro" id="IPR006140">
    <property type="entry name" value="D-isomer_DH_NAD-bd"/>
</dbReference>
<dbReference type="GO" id="GO:0003714">
    <property type="term" value="F:transcription corepressor activity"/>
    <property type="evidence" value="ECO:0007669"/>
    <property type="project" value="InterPro"/>
</dbReference>
<dbReference type="PANTHER" id="PTHR43761">
    <property type="entry name" value="D-ISOMER SPECIFIC 2-HYDROXYACID DEHYDROGENASE FAMILY PROTEIN (AFU_ORTHOLOGUE AFUA_1G13630)"/>
    <property type="match status" value="1"/>
</dbReference>
<dbReference type="Pfam" id="PF02826">
    <property type="entry name" value="2-Hacid_dh_C"/>
    <property type="match status" value="1"/>
</dbReference>
<dbReference type="PANTHER" id="PTHR43761:SF1">
    <property type="entry name" value="D-ISOMER SPECIFIC 2-HYDROXYACID DEHYDROGENASE CATALYTIC DOMAIN-CONTAINING PROTEIN-RELATED"/>
    <property type="match status" value="1"/>
</dbReference>
<evidence type="ECO:0000256" key="2">
    <source>
        <dbReference type="ARBA" id="ARBA00023002"/>
    </source>
</evidence>
<proteinExistence type="inferred from homology"/>
<evidence type="ECO:0000256" key="3">
    <source>
        <dbReference type="ARBA" id="ARBA00023027"/>
    </source>
</evidence>
<sequence length="241" mass="27243">DYCIEEVAEHSMALILTCARRILRLDKAVRKGNWGFPARHEMLEVWSPIFRIKGQTLGIIGFGRVGRLLVPKAKGFGLRVIAFDPYLPSNVFKESGAESVTLDNLLRESDYISVNAALTEENRHLLGIEEFRKMKPTAYFINCARAELADEEALYTALANGYIAGAGLDLVKGESISLDHPLLKLENVIFTAHSAWYSEHSISEIKRRGYGNIGRVFRGEWPTWFINPEVKDKFLEKWGKA</sequence>
<dbReference type="InterPro" id="IPR036291">
    <property type="entry name" value="NAD(P)-bd_dom_sf"/>
</dbReference>
<dbReference type="EMBL" id="BARU01017514">
    <property type="protein sequence ID" value="GAH60685.1"/>
    <property type="molecule type" value="Genomic_DNA"/>
</dbReference>
<dbReference type="InterPro" id="IPR043322">
    <property type="entry name" value="CtBP"/>
</dbReference>